<gene>
    <name evidence="2" type="ORF">Naga_100661g2</name>
</gene>
<dbReference type="EMBL" id="AZIL01000112">
    <property type="protein sequence ID" value="EWM29931.1"/>
    <property type="molecule type" value="Genomic_DNA"/>
</dbReference>
<evidence type="ECO:0000313" key="2">
    <source>
        <dbReference type="EMBL" id="EWM29931.1"/>
    </source>
</evidence>
<feature type="region of interest" description="Disordered" evidence="1">
    <location>
        <begin position="1"/>
        <end position="95"/>
    </location>
</feature>
<feature type="compositionally biased region" description="Basic and acidic residues" evidence="1">
    <location>
        <begin position="17"/>
        <end position="29"/>
    </location>
</feature>
<reference evidence="2 3" key="1">
    <citation type="journal article" date="2014" name="Mol. Plant">
        <title>Chromosome Scale Genome Assembly and Transcriptome Profiling of Nannochloropsis gaditana in Nitrogen Depletion.</title>
        <authorList>
            <person name="Corteggiani Carpinelli E."/>
            <person name="Telatin A."/>
            <person name="Vitulo N."/>
            <person name="Forcato C."/>
            <person name="D'Angelo M."/>
            <person name="Schiavon R."/>
            <person name="Vezzi A."/>
            <person name="Giacometti G.M."/>
            <person name="Morosinotto T."/>
            <person name="Valle G."/>
        </authorList>
    </citation>
    <scope>NUCLEOTIDE SEQUENCE [LARGE SCALE GENOMIC DNA]</scope>
    <source>
        <strain evidence="2 3">B-31</strain>
    </source>
</reference>
<protein>
    <submittedName>
        <fullName evidence="2">Uncharacterized protein</fullName>
    </submittedName>
</protein>
<proteinExistence type="predicted"/>
<evidence type="ECO:0000256" key="1">
    <source>
        <dbReference type="SAM" id="MobiDB-lite"/>
    </source>
</evidence>
<sequence>MATLRRSMAWTSSCMRSVERGESSDKETAKQSPRTRFSRLSIHPPTDPGKPTRRNGNTSRGPYPPQCRAMAGRRRPSKTLPRSTEKPPPCDTEADRSFACVMSGFCSTLGTTREEGLLRKLPNPKPSAIPRRIPARVRLYLLYASFKLSWVVTTWKMAIRWKT</sequence>
<comment type="caution">
    <text evidence="2">The sequence shown here is derived from an EMBL/GenBank/DDBJ whole genome shotgun (WGS) entry which is preliminary data.</text>
</comment>
<dbReference type="AlphaFoldDB" id="W7UB07"/>
<name>W7UB07_9STRA</name>
<dbReference type="Proteomes" id="UP000019335">
    <property type="component" value="Chromosome 2"/>
</dbReference>
<accession>W7UB07</accession>
<keyword evidence="3" id="KW-1185">Reference proteome</keyword>
<evidence type="ECO:0000313" key="3">
    <source>
        <dbReference type="Proteomes" id="UP000019335"/>
    </source>
</evidence>
<organism evidence="2 3">
    <name type="scientific">Nannochloropsis gaditana</name>
    <dbReference type="NCBI Taxonomy" id="72520"/>
    <lineage>
        <taxon>Eukaryota</taxon>
        <taxon>Sar</taxon>
        <taxon>Stramenopiles</taxon>
        <taxon>Ochrophyta</taxon>
        <taxon>Eustigmatophyceae</taxon>
        <taxon>Eustigmatales</taxon>
        <taxon>Monodopsidaceae</taxon>
        <taxon>Nannochloropsis</taxon>
    </lineage>
</organism>